<dbReference type="InterPro" id="IPR007110">
    <property type="entry name" value="Ig-like_dom"/>
</dbReference>
<dbReference type="SUPFAM" id="SSF48726">
    <property type="entry name" value="Immunoglobulin"/>
    <property type="match status" value="2"/>
</dbReference>
<dbReference type="InterPro" id="IPR003598">
    <property type="entry name" value="Ig_sub2"/>
</dbReference>
<feature type="domain" description="Ig-like" evidence="16">
    <location>
        <begin position="97"/>
        <end position="176"/>
    </location>
</feature>
<dbReference type="FunFam" id="2.60.40.10:FF:000010">
    <property type="entry name" value="receptor-type tyrosine-protein phosphatase delta isoform X1"/>
    <property type="match status" value="1"/>
</dbReference>
<dbReference type="CDD" id="cd00063">
    <property type="entry name" value="FN3"/>
    <property type="match status" value="1"/>
</dbReference>
<evidence type="ECO:0000256" key="5">
    <source>
        <dbReference type="ARBA" id="ARBA00022729"/>
    </source>
</evidence>
<keyword evidence="8" id="KW-0904">Protein phosphatase</keyword>
<evidence type="ECO:0000256" key="9">
    <source>
        <dbReference type="ARBA" id="ARBA00022989"/>
    </source>
</evidence>
<name>A0A0N4X5W9_HAEPC</name>
<feature type="domain" description="Ig-like" evidence="16">
    <location>
        <begin position="220"/>
        <end position="304"/>
    </location>
</feature>
<dbReference type="InterPro" id="IPR003961">
    <property type="entry name" value="FN3_dom"/>
</dbReference>
<comment type="subcellular location">
    <subcellularLocation>
        <location evidence="1">Membrane</location>
        <topology evidence="1">Single-pass membrane protein</topology>
    </subcellularLocation>
</comment>
<protein>
    <recommendedName>
        <fullName evidence="3">protein-tyrosine-phosphatase</fullName>
        <ecNumber evidence="3">3.1.3.48</ecNumber>
    </recommendedName>
</protein>
<dbReference type="SMART" id="SM00060">
    <property type="entry name" value="FN3"/>
    <property type="match status" value="1"/>
</dbReference>
<dbReference type="InterPro" id="IPR003599">
    <property type="entry name" value="Ig_sub"/>
</dbReference>
<evidence type="ECO:0000256" key="2">
    <source>
        <dbReference type="ARBA" id="ARBA00010504"/>
    </source>
</evidence>
<keyword evidence="14" id="KW-0393">Immunoglobulin domain</keyword>
<keyword evidence="12" id="KW-0675">Receptor</keyword>
<keyword evidence="4" id="KW-0812">Transmembrane</keyword>
<dbReference type="Pfam" id="PF13927">
    <property type="entry name" value="Ig_3"/>
    <property type="match status" value="1"/>
</dbReference>
<dbReference type="InterPro" id="IPR036116">
    <property type="entry name" value="FN3_sf"/>
</dbReference>
<dbReference type="GO" id="GO:0098609">
    <property type="term" value="P:cell-cell adhesion"/>
    <property type="evidence" value="ECO:0007669"/>
    <property type="project" value="TreeGrafter"/>
</dbReference>
<dbReference type="Pfam" id="PF07679">
    <property type="entry name" value="I-set"/>
    <property type="match status" value="1"/>
</dbReference>
<sequence length="459" mass="50576">LTSFIGVMSQLTRTELLDVRFRIVLGTFITQKAPQNAVRFIVKSLPTGLSTLRIEPVLSSDNQTVVSCSADNGVANPVVADAIITVLSKAEIPAGFPAVDAHPTLKSVEQGRTAHVTCRVRGDPRPKVLWLRDLVPVDIRADGRYSVSTMGNPGALMIQQAREEDQGKYECVARNSLGVVHSKAAHLYNAGAFLGNTLPLHLFGVEKNTTNYDIVRRVPPYFSYKLERIYRVGAGGSVNLTCVAVGFPMPRVFWKKSDDVVLSDPATAPIGRNVLTLTNIEQSENFTCVAVSKLGNIEATTLVEVKALPPPPRNFKVSSVTSTSVTLTWEAPTLTEPAIEYVIKYRQKYVPLRLNPVLEASPQVRSFLTFTAHRYTDSNVMKKWKVDPLLTSTTIDHLEPFQLYEFVIATVGDFGEGPPSIPREAQTAAAAPSPPVKVRTMSVYILKKRRYQKPEKIVY</sequence>
<dbReference type="Gene3D" id="2.60.40.10">
    <property type="entry name" value="Immunoglobulins"/>
    <property type="match status" value="3"/>
</dbReference>
<keyword evidence="9" id="KW-1133">Transmembrane helix</keyword>
<dbReference type="AlphaFoldDB" id="A0A0N4X5W9"/>
<evidence type="ECO:0000256" key="14">
    <source>
        <dbReference type="ARBA" id="ARBA00023319"/>
    </source>
</evidence>
<evidence type="ECO:0000313" key="18">
    <source>
        <dbReference type="WBParaSite" id="HPLM_0001976101-mRNA-1"/>
    </source>
</evidence>
<keyword evidence="10" id="KW-0472">Membrane</keyword>
<dbReference type="EC" id="3.1.3.48" evidence="3"/>
<keyword evidence="11" id="KW-1015">Disulfide bond</keyword>
<evidence type="ECO:0000259" key="17">
    <source>
        <dbReference type="PROSITE" id="PS50853"/>
    </source>
</evidence>
<evidence type="ECO:0000256" key="13">
    <source>
        <dbReference type="ARBA" id="ARBA00023180"/>
    </source>
</evidence>
<dbReference type="InterPro" id="IPR013098">
    <property type="entry name" value="Ig_I-set"/>
</dbReference>
<dbReference type="OMA" id="CYATNTH"/>
<dbReference type="FunFam" id="2.60.40.10:FF:000032">
    <property type="entry name" value="palladin isoform X1"/>
    <property type="match status" value="1"/>
</dbReference>
<keyword evidence="6" id="KW-0677">Repeat</keyword>
<keyword evidence="13" id="KW-0325">Glycoprotein</keyword>
<dbReference type="PROSITE" id="PS50835">
    <property type="entry name" value="IG_LIKE"/>
    <property type="match status" value="2"/>
</dbReference>
<dbReference type="InterPro" id="IPR013783">
    <property type="entry name" value="Ig-like_fold"/>
</dbReference>
<evidence type="ECO:0000256" key="12">
    <source>
        <dbReference type="ARBA" id="ARBA00023170"/>
    </source>
</evidence>
<evidence type="ECO:0000259" key="16">
    <source>
        <dbReference type="PROSITE" id="PS50835"/>
    </source>
</evidence>
<accession>A0A0N4X5W9</accession>
<comment type="similarity">
    <text evidence="2">Belongs to the protein-tyrosine phosphatase family. Receptor class 2A subfamily.</text>
</comment>
<evidence type="ECO:0000256" key="8">
    <source>
        <dbReference type="ARBA" id="ARBA00022912"/>
    </source>
</evidence>
<dbReference type="InterPro" id="IPR036179">
    <property type="entry name" value="Ig-like_dom_sf"/>
</dbReference>
<feature type="domain" description="Fibronectin type-III" evidence="17">
    <location>
        <begin position="311"/>
        <end position="430"/>
    </location>
</feature>
<dbReference type="PANTHER" id="PTHR44170:SF56">
    <property type="entry name" value="FIBRONECTIN TYPE-III DOMAIN-CONTAINING PROTEIN"/>
    <property type="match status" value="1"/>
</dbReference>
<dbReference type="PROSITE" id="PS50853">
    <property type="entry name" value="FN3"/>
    <property type="match status" value="1"/>
</dbReference>
<keyword evidence="5" id="KW-0732">Signal</keyword>
<dbReference type="SMART" id="SM00408">
    <property type="entry name" value="IGc2"/>
    <property type="match status" value="2"/>
</dbReference>
<dbReference type="SMART" id="SM00409">
    <property type="entry name" value="IG"/>
    <property type="match status" value="2"/>
</dbReference>
<evidence type="ECO:0000256" key="4">
    <source>
        <dbReference type="ARBA" id="ARBA00022692"/>
    </source>
</evidence>
<keyword evidence="7" id="KW-0378">Hydrolase</keyword>
<dbReference type="GO" id="GO:0004725">
    <property type="term" value="F:protein tyrosine phosphatase activity"/>
    <property type="evidence" value="ECO:0007669"/>
    <property type="project" value="UniProtKB-EC"/>
</dbReference>
<dbReference type="GO" id="GO:0016020">
    <property type="term" value="C:membrane"/>
    <property type="evidence" value="ECO:0007669"/>
    <property type="project" value="UniProtKB-SubCell"/>
</dbReference>
<evidence type="ECO:0000256" key="3">
    <source>
        <dbReference type="ARBA" id="ARBA00013064"/>
    </source>
</evidence>
<evidence type="ECO:0000256" key="1">
    <source>
        <dbReference type="ARBA" id="ARBA00004167"/>
    </source>
</evidence>
<dbReference type="SUPFAM" id="SSF49265">
    <property type="entry name" value="Fibronectin type III"/>
    <property type="match status" value="1"/>
</dbReference>
<proteinExistence type="inferred from homology"/>
<comment type="catalytic activity">
    <reaction evidence="15">
        <text>O-phospho-L-tyrosyl-[protein] + H2O = L-tyrosyl-[protein] + phosphate</text>
        <dbReference type="Rhea" id="RHEA:10684"/>
        <dbReference type="Rhea" id="RHEA-COMP:10136"/>
        <dbReference type="Rhea" id="RHEA-COMP:20101"/>
        <dbReference type="ChEBI" id="CHEBI:15377"/>
        <dbReference type="ChEBI" id="CHEBI:43474"/>
        <dbReference type="ChEBI" id="CHEBI:46858"/>
        <dbReference type="ChEBI" id="CHEBI:61978"/>
        <dbReference type="EC" id="3.1.3.48"/>
    </reaction>
</comment>
<dbReference type="PANTHER" id="PTHR44170">
    <property type="entry name" value="PROTEIN SIDEKICK"/>
    <property type="match status" value="1"/>
</dbReference>
<reference evidence="18" key="1">
    <citation type="submission" date="2017-02" db="UniProtKB">
        <authorList>
            <consortium name="WormBaseParasite"/>
        </authorList>
    </citation>
    <scope>IDENTIFICATION</scope>
</reference>
<evidence type="ECO:0000256" key="10">
    <source>
        <dbReference type="ARBA" id="ARBA00023136"/>
    </source>
</evidence>
<evidence type="ECO:0000256" key="15">
    <source>
        <dbReference type="ARBA" id="ARBA00051722"/>
    </source>
</evidence>
<evidence type="ECO:0000256" key="7">
    <source>
        <dbReference type="ARBA" id="ARBA00022801"/>
    </source>
</evidence>
<dbReference type="WBParaSite" id="HPLM_0001976101-mRNA-1">
    <property type="protein sequence ID" value="HPLM_0001976101-mRNA-1"/>
    <property type="gene ID" value="HPLM_0001976101"/>
</dbReference>
<dbReference type="Pfam" id="PF00041">
    <property type="entry name" value="fn3"/>
    <property type="match status" value="1"/>
</dbReference>
<evidence type="ECO:0000256" key="6">
    <source>
        <dbReference type="ARBA" id="ARBA00022737"/>
    </source>
</evidence>
<evidence type="ECO:0000256" key="11">
    <source>
        <dbReference type="ARBA" id="ARBA00023157"/>
    </source>
</evidence>
<organism evidence="18">
    <name type="scientific">Haemonchus placei</name>
    <name type="common">Barber's pole worm</name>
    <dbReference type="NCBI Taxonomy" id="6290"/>
    <lineage>
        <taxon>Eukaryota</taxon>
        <taxon>Metazoa</taxon>
        <taxon>Ecdysozoa</taxon>
        <taxon>Nematoda</taxon>
        <taxon>Chromadorea</taxon>
        <taxon>Rhabditida</taxon>
        <taxon>Rhabditina</taxon>
        <taxon>Rhabditomorpha</taxon>
        <taxon>Strongyloidea</taxon>
        <taxon>Trichostrongylidae</taxon>
        <taxon>Haemonchus</taxon>
    </lineage>
</organism>